<dbReference type="Gene3D" id="2.60.40.10">
    <property type="entry name" value="Immunoglobulins"/>
    <property type="match status" value="2"/>
</dbReference>
<name>A0A6C0C9T6_9ZZZZ</name>
<organism evidence="2">
    <name type="scientific">viral metagenome</name>
    <dbReference type="NCBI Taxonomy" id="1070528"/>
    <lineage>
        <taxon>unclassified sequences</taxon>
        <taxon>metagenomes</taxon>
        <taxon>organismal metagenomes</taxon>
    </lineage>
</organism>
<dbReference type="InterPro" id="IPR013783">
    <property type="entry name" value="Ig-like_fold"/>
</dbReference>
<feature type="domain" description="IPT/TIG" evidence="1">
    <location>
        <begin position="48"/>
        <end position="126"/>
    </location>
</feature>
<proteinExistence type="predicted"/>
<dbReference type="EMBL" id="MN739355">
    <property type="protein sequence ID" value="QHT00485.1"/>
    <property type="molecule type" value="Genomic_DNA"/>
</dbReference>
<dbReference type="AlphaFoldDB" id="A0A6C0C9T6"/>
<dbReference type="InterPro" id="IPR002909">
    <property type="entry name" value="IPT_dom"/>
</dbReference>
<feature type="domain" description="IPT/TIG" evidence="1">
    <location>
        <begin position="130"/>
        <end position="209"/>
    </location>
</feature>
<reference evidence="2" key="1">
    <citation type="journal article" date="2020" name="Nature">
        <title>Giant virus diversity and host interactions through global metagenomics.</title>
        <authorList>
            <person name="Schulz F."/>
            <person name="Roux S."/>
            <person name="Paez-Espino D."/>
            <person name="Jungbluth S."/>
            <person name="Walsh D.A."/>
            <person name="Denef V.J."/>
            <person name="McMahon K.D."/>
            <person name="Konstantinidis K.T."/>
            <person name="Eloe-Fadrosh E.A."/>
            <person name="Kyrpides N.C."/>
            <person name="Woyke T."/>
        </authorList>
    </citation>
    <scope>NUCLEOTIDE SEQUENCE</scope>
    <source>
        <strain evidence="2">GVMAG-M-3300020192-26</strain>
    </source>
</reference>
<evidence type="ECO:0000259" key="1">
    <source>
        <dbReference type="Pfam" id="PF01833"/>
    </source>
</evidence>
<dbReference type="Pfam" id="PF01833">
    <property type="entry name" value="TIG"/>
    <property type="match status" value="2"/>
</dbReference>
<dbReference type="CDD" id="cd00102">
    <property type="entry name" value="IPT"/>
    <property type="match status" value="1"/>
</dbReference>
<evidence type="ECO:0000313" key="2">
    <source>
        <dbReference type="EMBL" id="QHT00485.1"/>
    </source>
</evidence>
<sequence>MSKCGPNCKCHEHNKKVIYIKNNCQNQLPTLPCHNTKPPCNPIIINLYITSLSPSSGSLSSDTTVLINGNGLTYAKAINFGNVQITTFTIINNMLISFIAPPMSPSSLSVSVSATNAVSNALRFTYVAVPSITQLIQDQGPINGSNSITILGNNLASTQSIQFGPTNITSFQVIDNNTVSFIAPSGAASIINVYVISLGGNSNNLTYEYLLPPII</sequence>
<protein>
    <recommendedName>
        <fullName evidence="1">IPT/TIG domain-containing protein</fullName>
    </recommendedName>
</protein>
<dbReference type="InterPro" id="IPR014756">
    <property type="entry name" value="Ig_E-set"/>
</dbReference>
<dbReference type="SUPFAM" id="SSF81296">
    <property type="entry name" value="E set domains"/>
    <property type="match status" value="2"/>
</dbReference>
<accession>A0A6C0C9T6</accession>